<accession>A0A1Q5PSV6</accession>
<dbReference type="Gene3D" id="3.40.50.1820">
    <property type="entry name" value="alpha/beta hydrolase"/>
    <property type="match status" value="1"/>
</dbReference>
<keyword evidence="2" id="KW-1185">Reference proteome</keyword>
<dbReference type="SUPFAM" id="SSF53474">
    <property type="entry name" value="alpha/beta-Hydrolases"/>
    <property type="match status" value="1"/>
</dbReference>
<dbReference type="OrthoDB" id="5095936at2"/>
<evidence type="ECO:0008006" key="3">
    <source>
        <dbReference type="Google" id="ProtNLM"/>
    </source>
</evidence>
<dbReference type="AlphaFoldDB" id="A0A1Q5PSV6"/>
<sequence length="567" mass="61181">MKLSDEVVSGEQHDVLVVGGHNPWRADPELIGQRALQLRAVTGRQQQLVVDADQLVQQCRSEASELRWRASVSPESYPSYGRQFAAPPAELTPAMVALAQARRDHARALEVLAATTEDFQWQAAALLQQVEDLTDRLLQISSVFDGAELRARGLGEVQWLEQIPSAAWYFMPSARRQWMSGLFIGKSVATVLEGFQTGRPEEVSKGTDDLAGFLLNHSLIGVAALGIGLVNDAGETLGWQLGRTSARKLISQQAPSIFGGEAAQSNTQTFAVLLSDLRGMLPLLLPPLGEVAVTEGRFRGSNGQRVKTDYQLSQLITRLDDLPRPVGVDAYTEGRIHIVKHEGAQGNSWTVIVQGTQNWSPVSLSPQGFDSDLESVAGEATTHTAAVLSAMNQAGISPDDPVELVGHSLGGATVQLLAADSTVQERFNIGVVTTLGAPALSAPLPGRIKALSLRHSTDPVTALGTKHLAPSESHAVVVKGRDSRLTATQSHAAKEYAKTMREVEATGYPVVEEFADYRKDFLGLGDEGVAGTRSRLFSYEATRDLGIRQRELPPQVQKYAPLEATKD</sequence>
<name>A0A1Q5PSV6_9ACTO</name>
<dbReference type="Proteomes" id="UP000186465">
    <property type="component" value="Unassembled WGS sequence"/>
</dbReference>
<comment type="caution">
    <text evidence="1">The sequence shown here is derived from an EMBL/GenBank/DDBJ whole genome shotgun (WGS) entry which is preliminary data.</text>
</comment>
<organism evidence="1 2">
    <name type="scientific">Boudabousia marimammalium</name>
    <dbReference type="NCBI Taxonomy" id="156892"/>
    <lineage>
        <taxon>Bacteria</taxon>
        <taxon>Bacillati</taxon>
        <taxon>Actinomycetota</taxon>
        <taxon>Actinomycetes</taxon>
        <taxon>Actinomycetales</taxon>
        <taxon>Actinomycetaceae</taxon>
        <taxon>Boudabousia</taxon>
    </lineage>
</organism>
<dbReference type="EMBL" id="MPDM01000001">
    <property type="protein sequence ID" value="OKL50628.1"/>
    <property type="molecule type" value="Genomic_DNA"/>
</dbReference>
<evidence type="ECO:0000313" key="1">
    <source>
        <dbReference type="EMBL" id="OKL50628.1"/>
    </source>
</evidence>
<dbReference type="RefSeq" id="WP_075360865.1">
    <property type="nucleotide sequence ID" value="NZ_MPDM01000001.1"/>
</dbReference>
<gene>
    <name evidence="1" type="ORF">BM477_01360</name>
</gene>
<proteinExistence type="predicted"/>
<protein>
    <recommendedName>
        <fullName evidence="3">Fungal lipase-like domain-containing protein</fullName>
    </recommendedName>
</protein>
<dbReference type="STRING" id="156892.BM477_01360"/>
<evidence type="ECO:0000313" key="2">
    <source>
        <dbReference type="Proteomes" id="UP000186465"/>
    </source>
</evidence>
<dbReference type="InterPro" id="IPR029058">
    <property type="entry name" value="AB_hydrolase_fold"/>
</dbReference>
<reference evidence="2" key="1">
    <citation type="submission" date="2016-11" db="EMBL/GenBank/DDBJ databases">
        <title>Actinomyces gypaetusis sp. nov. isolated from Gypaetus barbatus in Qinghai Tibet Plateau China.</title>
        <authorList>
            <person name="Meng X."/>
        </authorList>
    </citation>
    <scope>NUCLEOTIDE SEQUENCE [LARGE SCALE GENOMIC DNA]</scope>
    <source>
        <strain evidence="2">DSM 15383</strain>
    </source>
</reference>